<organism evidence="4 5">
    <name type="scientific">Meloidogyne graminicola</name>
    <dbReference type="NCBI Taxonomy" id="189291"/>
    <lineage>
        <taxon>Eukaryota</taxon>
        <taxon>Metazoa</taxon>
        <taxon>Ecdysozoa</taxon>
        <taxon>Nematoda</taxon>
        <taxon>Chromadorea</taxon>
        <taxon>Rhabditida</taxon>
        <taxon>Tylenchina</taxon>
        <taxon>Tylenchomorpha</taxon>
        <taxon>Tylenchoidea</taxon>
        <taxon>Meloidogynidae</taxon>
        <taxon>Meloidogyninae</taxon>
        <taxon>Meloidogyne</taxon>
    </lineage>
</organism>
<feature type="region of interest" description="Disordered" evidence="2">
    <location>
        <begin position="471"/>
        <end position="534"/>
    </location>
</feature>
<dbReference type="GO" id="GO:0000981">
    <property type="term" value="F:DNA-binding transcription factor activity, RNA polymerase II-specific"/>
    <property type="evidence" value="ECO:0007669"/>
    <property type="project" value="TreeGrafter"/>
</dbReference>
<dbReference type="OrthoDB" id="10056949at2759"/>
<feature type="region of interest" description="Disordered" evidence="2">
    <location>
        <begin position="281"/>
        <end position="300"/>
    </location>
</feature>
<dbReference type="InterPro" id="IPR036390">
    <property type="entry name" value="WH_DNA-bd_sf"/>
</dbReference>
<dbReference type="FunFam" id="1.10.10.10:FF:000422">
    <property type="entry name" value="DNA-binding protein RFX7"/>
    <property type="match status" value="1"/>
</dbReference>
<dbReference type="PROSITE" id="PS51526">
    <property type="entry name" value="RFX_DBD"/>
    <property type="match status" value="1"/>
</dbReference>
<sequence length="1111" mass="126924">MELPPFLAPCCTSFISSSTSSSSSLSSSSSNILPPVNMLGNVHLQSINNNKLTTINNQQCINNHVTIHSPSSSSQCPHPQHNNIPTNCWTIYNPQETEATNNEGFQPLPPPIQQTIQHVGLGGRGTTFSNNSCMINSSVRQKHSSSVSSNPSPLSISTVIVNAPCERIIGEEGITNEKLNLNGGYLIGTMEQQQQQQATLAAVSSTPITFHILTSNSTQQNNNEQQHNQQHLQDNYFSTRRRQQQILIQQQQTLEQQQQIIEASHYQQHHHQQQTIPLHHLTQQQQTSTPQTSNKAATTTNSLIPHNFILRKNVINNQQRKPQITENNQNFNGEKQQQIIIINENSEGKRGGIKNNNNKECRNGEQQQTNQNNIARAPPETLEWIRSNYEYVEGASLPRNILYMHYADHCRETGLTPVNPASFGKLIRLVFDQKLSTRRLGTRGHSKYHYNGICLKQNSPLWATMDPNDIERMLNGSQQPHKNNSQRSQKKQLNNNTQKQKRGIKEGGENREINNNNLNNFSSSAATSPCEEKESILELEQYQGEEQLNSPIIYSSTTTTTTNHSNNNNNFNTSSTFLLPPQINELIDIKEGGLKLPEIELPIFDEGILLSYGLSLGHVLKFFDDYREHCREILNCIKDFRLHSIERLWLSFWQKNYYSENNSENNKILGGGGGGRLINEDNNAEIGQMRGAPILDSNSLYRLLSLPEIQTFVQTFDIQFYQIILDFFFISPLRIPLESDLCNNLRHFGKNIEFWMENALGNNNNLIIPQIFKKLKLECISLLANSLTRLSSFAHLAITARNVLQDKEKVKNLYEDFNRVDFGVFHWQADWLCSSSSSNSLQQNNLNNNNFCNNSNSLAKDLVYQFRDHLSRYCSLEEWAEWLESIVDKSLNYSKYSNTSLQQISNRGKRFILSWNLHSSLLLKEITLHSSTSFGEFHLVRLVFDDYLLIVMERKLAKILGKLPIELMASEWLQMEKIKLTNKSTLITEKSFSPQQQLNNSPSIVIPLLPSKIEIKQDQTYYPTHLQQKQQQINNITTSNYSIVEKLPLPGPEPPLDMLNGNGEDDYQEEKFKINSSSQILISPQIKQKIKEINYILIEEEQNNKERKRNI</sequence>
<evidence type="ECO:0000259" key="3">
    <source>
        <dbReference type="PROSITE" id="PS51526"/>
    </source>
</evidence>
<name>A0A8S9ZPI0_9BILA</name>
<dbReference type="Pfam" id="PF25340">
    <property type="entry name" value="BCD_RFX"/>
    <property type="match status" value="1"/>
</dbReference>
<reference evidence="4" key="1">
    <citation type="journal article" date="2020" name="Ecol. Evol.">
        <title>Genome structure and content of the rice root-knot nematode (Meloidogyne graminicola).</title>
        <authorList>
            <person name="Phan N.T."/>
            <person name="Danchin E.G.J."/>
            <person name="Klopp C."/>
            <person name="Perfus-Barbeoch L."/>
            <person name="Kozlowski D.K."/>
            <person name="Koutsovoulos G.D."/>
            <person name="Lopez-Roques C."/>
            <person name="Bouchez O."/>
            <person name="Zahm M."/>
            <person name="Besnard G."/>
            <person name="Bellafiore S."/>
        </authorList>
    </citation>
    <scope>NUCLEOTIDE SEQUENCE</scope>
    <source>
        <strain evidence="4">VN-18</strain>
    </source>
</reference>
<evidence type="ECO:0000313" key="5">
    <source>
        <dbReference type="Proteomes" id="UP000605970"/>
    </source>
</evidence>
<dbReference type="Proteomes" id="UP000605970">
    <property type="component" value="Unassembled WGS sequence"/>
</dbReference>
<dbReference type="PANTHER" id="PTHR12619:SF33">
    <property type="entry name" value="RFX, ISOFORM H"/>
    <property type="match status" value="1"/>
</dbReference>
<dbReference type="SUPFAM" id="SSF46785">
    <property type="entry name" value="Winged helix' DNA-binding domain"/>
    <property type="match status" value="1"/>
</dbReference>
<evidence type="ECO:0000256" key="2">
    <source>
        <dbReference type="SAM" id="MobiDB-lite"/>
    </source>
</evidence>
<dbReference type="InterPro" id="IPR057321">
    <property type="entry name" value="RFX1-4/6/8-like_BCD"/>
</dbReference>
<keyword evidence="1" id="KW-0238">DNA-binding</keyword>
<evidence type="ECO:0000313" key="4">
    <source>
        <dbReference type="EMBL" id="KAF7635123.1"/>
    </source>
</evidence>
<feature type="compositionally biased region" description="Polar residues" evidence="2">
    <location>
        <begin position="475"/>
        <end position="487"/>
    </location>
</feature>
<dbReference type="InterPro" id="IPR003150">
    <property type="entry name" value="DNA-bd_RFX"/>
</dbReference>
<dbReference type="EMBL" id="JABEBT010000046">
    <property type="protein sequence ID" value="KAF7635123.1"/>
    <property type="molecule type" value="Genomic_DNA"/>
</dbReference>
<dbReference type="Gene3D" id="1.10.10.10">
    <property type="entry name" value="Winged helix-like DNA-binding domain superfamily/Winged helix DNA-binding domain"/>
    <property type="match status" value="1"/>
</dbReference>
<evidence type="ECO:0000256" key="1">
    <source>
        <dbReference type="ARBA" id="ARBA00023125"/>
    </source>
</evidence>
<dbReference type="PANTHER" id="PTHR12619">
    <property type="entry name" value="RFX TRANSCRIPTION FACTOR FAMILY"/>
    <property type="match status" value="1"/>
</dbReference>
<accession>A0A8S9ZPI0</accession>
<dbReference type="GO" id="GO:0000978">
    <property type="term" value="F:RNA polymerase II cis-regulatory region sequence-specific DNA binding"/>
    <property type="evidence" value="ECO:0007669"/>
    <property type="project" value="TreeGrafter"/>
</dbReference>
<dbReference type="InterPro" id="IPR039779">
    <property type="entry name" value="RFX-like"/>
</dbReference>
<protein>
    <submittedName>
        <fullName evidence="4">RFX-type winged-helix domain-containing protein</fullName>
    </submittedName>
</protein>
<dbReference type="InterPro" id="IPR036388">
    <property type="entry name" value="WH-like_DNA-bd_sf"/>
</dbReference>
<gene>
    <name evidence="4" type="ORF">Mgra_00005404</name>
</gene>
<dbReference type="AlphaFoldDB" id="A0A8S9ZPI0"/>
<feature type="domain" description="RFX-type winged-helix" evidence="3">
    <location>
        <begin position="381"/>
        <end position="457"/>
    </location>
</feature>
<proteinExistence type="predicted"/>
<keyword evidence="5" id="KW-1185">Reference proteome</keyword>
<feature type="compositionally biased region" description="Basic and acidic residues" evidence="2">
    <location>
        <begin position="503"/>
        <end position="512"/>
    </location>
</feature>
<dbReference type="Pfam" id="PF02257">
    <property type="entry name" value="RFX_DNA_binding"/>
    <property type="match status" value="1"/>
</dbReference>
<feature type="compositionally biased region" description="Low complexity" evidence="2">
    <location>
        <begin position="281"/>
        <end position="293"/>
    </location>
</feature>
<comment type="caution">
    <text evidence="4">The sequence shown here is derived from an EMBL/GenBank/DDBJ whole genome shotgun (WGS) entry which is preliminary data.</text>
</comment>